<dbReference type="InterPro" id="IPR027417">
    <property type="entry name" value="P-loop_NTPase"/>
</dbReference>
<sequence>MSFNTKSSYFPAKPFPKKHLGHRTFSAITQKFPSIKSQHSTPTSSLQKNRQLDLINEALIQRLNKLINYNLLFLGDSNIGKTSLVNSILTQHFGIINIKTDKPNPTRTFLEYTESIYHNDLELKIKLIDSPGYGFFTTKDKWLESIVQLIISKALEYKKNKALIPKKQLEDPRIHAAFFMVEGPRCKENDLFLMHHLQKYISIIPIIAKADSYSSNELIQVKGNFICQCAEAGIEFYDIAKDIGDDNKVLSSENLGPIPPFAVISAGHPTEIDGKIIYLRNYSWGHCDIYDKSCSDFKMFCQILFGKLVVPIVETAKGLNRSIAKNAMSREKKAKIQENLNKQAEKIRKLSKFVAYLVLSWYK</sequence>
<dbReference type="Proteomes" id="UP000187209">
    <property type="component" value="Unassembled WGS sequence"/>
</dbReference>
<comment type="caution">
    <text evidence="3">The sequence shown here is derived from an EMBL/GenBank/DDBJ whole genome shotgun (WGS) entry which is preliminary data.</text>
</comment>
<comment type="similarity">
    <text evidence="1">Belongs to the TRAFAC class TrmE-Era-EngA-EngB-Septin-like GTPase superfamily. Septin GTPase family.</text>
</comment>
<reference evidence="3 4" key="1">
    <citation type="submission" date="2016-11" db="EMBL/GenBank/DDBJ databases">
        <title>The macronuclear genome of Stentor coeruleus: a giant cell with tiny introns.</title>
        <authorList>
            <person name="Slabodnick M."/>
            <person name="Ruby J.G."/>
            <person name="Reiff S.B."/>
            <person name="Swart E.C."/>
            <person name="Gosai S."/>
            <person name="Prabakaran S."/>
            <person name="Witkowska E."/>
            <person name="Larue G.E."/>
            <person name="Fisher S."/>
            <person name="Freeman R.M."/>
            <person name="Gunawardena J."/>
            <person name="Chu W."/>
            <person name="Stover N.A."/>
            <person name="Gregory B.D."/>
            <person name="Nowacki M."/>
            <person name="Derisi J."/>
            <person name="Roy S.W."/>
            <person name="Marshall W.F."/>
            <person name="Sood P."/>
        </authorList>
    </citation>
    <scope>NUCLEOTIDE SEQUENCE [LARGE SCALE GENOMIC DNA]</scope>
    <source>
        <strain evidence="3">WM001</strain>
    </source>
</reference>
<dbReference type="EMBL" id="MPUH01001183">
    <property type="protein sequence ID" value="OMJ69558.1"/>
    <property type="molecule type" value="Genomic_DNA"/>
</dbReference>
<evidence type="ECO:0000259" key="2">
    <source>
        <dbReference type="PROSITE" id="PS51719"/>
    </source>
</evidence>
<protein>
    <recommendedName>
        <fullName evidence="2">Septin-type G domain-containing protein</fullName>
    </recommendedName>
</protein>
<feature type="domain" description="Septin-type G" evidence="2">
    <location>
        <begin position="65"/>
        <end position="331"/>
    </location>
</feature>
<dbReference type="PROSITE" id="PS51719">
    <property type="entry name" value="G_SEPTIN"/>
    <property type="match status" value="1"/>
</dbReference>
<evidence type="ECO:0000313" key="3">
    <source>
        <dbReference type="EMBL" id="OMJ69558.1"/>
    </source>
</evidence>
<gene>
    <name evidence="3" type="ORF">SteCoe_32676</name>
</gene>
<evidence type="ECO:0000256" key="1">
    <source>
        <dbReference type="RuleBase" id="RU004560"/>
    </source>
</evidence>
<name>A0A1R2AYG5_9CILI</name>
<dbReference type="Pfam" id="PF00735">
    <property type="entry name" value="Septin"/>
    <property type="match status" value="1"/>
</dbReference>
<evidence type="ECO:0000313" key="4">
    <source>
        <dbReference type="Proteomes" id="UP000187209"/>
    </source>
</evidence>
<dbReference type="SUPFAM" id="SSF52540">
    <property type="entry name" value="P-loop containing nucleoside triphosphate hydrolases"/>
    <property type="match status" value="1"/>
</dbReference>
<keyword evidence="4" id="KW-1185">Reference proteome</keyword>
<proteinExistence type="inferred from homology"/>
<dbReference type="InterPro" id="IPR030379">
    <property type="entry name" value="G_SEPTIN_dom"/>
</dbReference>
<keyword evidence="1" id="KW-0547">Nucleotide-binding</keyword>
<dbReference type="Gene3D" id="3.40.50.300">
    <property type="entry name" value="P-loop containing nucleotide triphosphate hydrolases"/>
    <property type="match status" value="1"/>
</dbReference>
<dbReference type="PANTHER" id="PTHR18884">
    <property type="entry name" value="SEPTIN"/>
    <property type="match status" value="1"/>
</dbReference>
<dbReference type="GO" id="GO:0005525">
    <property type="term" value="F:GTP binding"/>
    <property type="evidence" value="ECO:0007669"/>
    <property type="project" value="UniProtKB-KW"/>
</dbReference>
<dbReference type="OrthoDB" id="416553at2759"/>
<keyword evidence="1" id="KW-0342">GTP-binding</keyword>
<accession>A0A1R2AYG5</accession>
<organism evidence="3 4">
    <name type="scientific">Stentor coeruleus</name>
    <dbReference type="NCBI Taxonomy" id="5963"/>
    <lineage>
        <taxon>Eukaryota</taxon>
        <taxon>Sar</taxon>
        <taxon>Alveolata</taxon>
        <taxon>Ciliophora</taxon>
        <taxon>Postciliodesmatophora</taxon>
        <taxon>Heterotrichea</taxon>
        <taxon>Heterotrichida</taxon>
        <taxon>Stentoridae</taxon>
        <taxon>Stentor</taxon>
    </lineage>
</organism>
<dbReference type="AlphaFoldDB" id="A0A1R2AYG5"/>